<feature type="transmembrane region" description="Helical" evidence="2">
    <location>
        <begin position="6"/>
        <end position="27"/>
    </location>
</feature>
<feature type="compositionally biased region" description="Basic and acidic residues" evidence="1">
    <location>
        <begin position="164"/>
        <end position="174"/>
    </location>
</feature>
<name>A0A0C2Z036_PARME</name>
<reference evidence="4 5" key="1">
    <citation type="submission" date="2015-01" db="EMBL/GenBank/DDBJ databases">
        <title>Genome Sequence of Magnetospirillum magnetotacticum Strain MS-1.</title>
        <authorList>
            <person name="Marinov G.K."/>
            <person name="Smalley M.D."/>
            <person name="DeSalvo G."/>
        </authorList>
    </citation>
    <scope>NUCLEOTIDE SEQUENCE [LARGE SCALE GENOMIC DNA]</scope>
    <source>
        <strain evidence="4 5">MS-1</strain>
    </source>
</reference>
<feature type="region of interest" description="Disordered" evidence="1">
    <location>
        <begin position="106"/>
        <end position="181"/>
    </location>
</feature>
<protein>
    <recommendedName>
        <fullName evidence="3">DUF6468 domain-containing protein</fullName>
    </recommendedName>
</protein>
<feature type="domain" description="DUF6468" evidence="3">
    <location>
        <begin position="35"/>
        <end position="110"/>
    </location>
</feature>
<dbReference type="STRING" id="272627.CCC_03311"/>
<dbReference type="InterPro" id="IPR045531">
    <property type="entry name" value="DUF6468"/>
</dbReference>
<keyword evidence="2" id="KW-0812">Transmembrane</keyword>
<organism evidence="4 5">
    <name type="scientific">Paramagnetospirillum magnetotacticum MS-1</name>
    <dbReference type="NCBI Taxonomy" id="272627"/>
    <lineage>
        <taxon>Bacteria</taxon>
        <taxon>Pseudomonadati</taxon>
        <taxon>Pseudomonadota</taxon>
        <taxon>Alphaproteobacteria</taxon>
        <taxon>Rhodospirillales</taxon>
        <taxon>Magnetospirillaceae</taxon>
        <taxon>Paramagnetospirillum</taxon>
    </lineage>
</organism>
<evidence type="ECO:0000256" key="1">
    <source>
        <dbReference type="SAM" id="MobiDB-lite"/>
    </source>
</evidence>
<keyword evidence="5" id="KW-1185">Reference proteome</keyword>
<evidence type="ECO:0000259" key="3">
    <source>
        <dbReference type="Pfam" id="PF20072"/>
    </source>
</evidence>
<keyword evidence="2" id="KW-1133">Transmembrane helix</keyword>
<accession>A0A0C2Z036</accession>
<dbReference type="AlphaFoldDB" id="A0A0C2Z036"/>
<evidence type="ECO:0000256" key="2">
    <source>
        <dbReference type="SAM" id="Phobius"/>
    </source>
</evidence>
<sequence>MIAVDWKVVLDLIVSVLLIATIGYAWMLNQRLSSLRKNRDDLAKTISAFNEATLRAESSIPKLRKAAEESGQTLQERVEKAQSLRDDLAFMIERADTMANRLENAVRTARTDAPKSTPEPRGAIERPNPVGTASAPTMPPPRMAGNRAAAIAAAAAASADAESDDRSEAERELLRALQSMR</sequence>
<comment type="caution">
    <text evidence="4">The sequence shown here is derived from an EMBL/GenBank/DDBJ whole genome shotgun (WGS) entry which is preliminary data.</text>
</comment>
<dbReference type="EMBL" id="JXSL01000009">
    <property type="protein sequence ID" value="KIM00709.1"/>
    <property type="molecule type" value="Genomic_DNA"/>
</dbReference>
<feature type="compositionally biased region" description="Low complexity" evidence="1">
    <location>
        <begin position="147"/>
        <end position="160"/>
    </location>
</feature>
<proteinExistence type="predicted"/>
<dbReference type="OrthoDB" id="7285081at2"/>
<keyword evidence="2" id="KW-0472">Membrane</keyword>
<evidence type="ECO:0000313" key="5">
    <source>
        <dbReference type="Proteomes" id="UP000031971"/>
    </source>
</evidence>
<dbReference type="Proteomes" id="UP000031971">
    <property type="component" value="Unassembled WGS sequence"/>
</dbReference>
<gene>
    <name evidence="4" type="ORF">CCC_03311</name>
</gene>
<evidence type="ECO:0000313" key="4">
    <source>
        <dbReference type="EMBL" id="KIM00709.1"/>
    </source>
</evidence>
<dbReference type="Pfam" id="PF20072">
    <property type="entry name" value="DUF6468"/>
    <property type="match status" value="1"/>
</dbReference>